<evidence type="ECO:0000313" key="7">
    <source>
        <dbReference type="EMBL" id="ALG09223.1"/>
    </source>
</evidence>
<accession>A0A0N7F3P7</accession>
<dbReference type="RefSeq" id="WP_054291127.1">
    <property type="nucleotide sequence ID" value="NZ_CP012752.1"/>
</dbReference>
<feature type="domain" description="HTH tetR-type" evidence="6">
    <location>
        <begin position="8"/>
        <end position="68"/>
    </location>
</feature>
<dbReference type="KEGG" id="kphy:AOZ06_21975"/>
<protein>
    <submittedName>
        <fullName evidence="7">TetR family transcriptional regulator</fullName>
    </submittedName>
</protein>
<dbReference type="InterPro" id="IPR001647">
    <property type="entry name" value="HTH_TetR"/>
</dbReference>
<keyword evidence="4" id="KW-0804">Transcription</keyword>
<dbReference type="GO" id="GO:0000976">
    <property type="term" value="F:transcription cis-regulatory region binding"/>
    <property type="evidence" value="ECO:0007669"/>
    <property type="project" value="TreeGrafter"/>
</dbReference>
<dbReference type="InterPro" id="IPR039538">
    <property type="entry name" value="BetI_C"/>
</dbReference>
<evidence type="ECO:0000313" key="8">
    <source>
        <dbReference type="Proteomes" id="UP000063699"/>
    </source>
</evidence>
<dbReference type="PROSITE" id="PS50977">
    <property type="entry name" value="HTH_TETR_2"/>
    <property type="match status" value="1"/>
</dbReference>
<keyword evidence="3 5" id="KW-0238">DNA-binding</keyword>
<dbReference type="Pfam" id="PF13977">
    <property type="entry name" value="TetR_C_6"/>
    <property type="match status" value="1"/>
</dbReference>
<dbReference type="SUPFAM" id="SSF46689">
    <property type="entry name" value="Homeodomain-like"/>
    <property type="match status" value="1"/>
</dbReference>
<dbReference type="InterPro" id="IPR050109">
    <property type="entry name" value="HTH-type_TetR-like_transc_reg"/>
</dbReference>
<dbReference type="OrthoDB" id="9816296at2"/>
<keyword evidence="8" id="KW-1185">Reference proteome</keyword>
<dbReference type="PANTHER" id="PTHR30055">
    <property type="entry name" value="HTH-TYPE TRANSCRIPTIONAL REGULATOR RUTR"/>
    <property type="match status" value="1"/>
</dbReference>
<evidence type="ECO:0000259" key="6">
    <source>
        <dbReference type="PROSITE" id="PS50977"/>
    </source>
</evidence>
<dbReference type="InterPro" id="IPR036271">
    <property type="entry name" value="Tet_transcr_reg_TetR-rel_C_sf"/>
</dbReference>
<dbReference type="EMBL" id="CP012752">
    <property type="protein sequence ID" value="ALG09223.1"/>
    <property type="molecule type" value="Genomic_DNA"/>
</dbReference>
<gene>
    <name evidence="7" type="ORF">AOZ06_21975</name>
</gene>
<organism evidence="7 8">
    <name type="scientific">Kibdelosporangium phytohabitans</name>
    <dbReference type="NCBI Taxonomy" id="860235"/>
    <lineage>
        <taxon>Bacteria</taxon>
        <taxon>Bacillati</taxon>
        <taxon>Actinomycetota</taxon>
        <taxon>Actinomycetes</taxon>
        <taxon>Pseudonocardiales</taxon>
        <taxon>Pseudonocardiaceae</taxon>
        <taxon>Kibdelosporangium</taxon>
    </lineage>
</organism>
<evidence type="ECO:0000256" key="3">
    <source>
        <dbReference type="ARBA" id="ARBA00023125"/>
    </source>
</evidence>
<reference evidence="7 8" key="1">
    <citation type="submission" date="2015-07" db="EMBL/GenBank/DDBJ databases">
        <title>Genome sequencing of Kibdelosporangium phytohabitans.</title>
        <authorList>
            <person name="Qin S."/>
            <person name="Xing K."/>
        </authorList>
    </citation>
    <scope>NUCLEOTIDE SEQUENCE [LARGE SCALE GENOMIC DNA]</scope>
    <source>
        <strain evidence="7 8">KLBMP1111</strain>
    </source>
</reference>
<name>A0A0N7F3P7_9PSEU</name>
<dbReference type="Proteomes" id="UP000063699">
    <property type="component" value="Chromosome"/>
</dbReference>
<dbReference type="InterPro" id="IPR009057">
    <property type="entry name" value="Homeodomain-like_sf"/>
</dbReference>
<feature type="DNA-binding region" description="H-T-H motif" evidence="5">
    <location>
        <begin position="31"/>
        <end position="50"/>
    </location>
</feature>
<dbReference type="STRING" id="860235.AOZ06_21975"/>
<evidence type="ECO:0000256" key="2">
    <source>
        <dbReference type="ARBA" id="ARBA00023015"/>
    </source>
</evidence>
<keyword evidence="1" id="KW-0678">Repressor</keyword>
<evidence type="ECO:0000256" key="5">
    <source>
        <dbReference type="PROSITE-ProRule" id="PRU00335"/>
    </source>
</evidence>
<sequence>MPRLVDHAERRRAILEVTWRLIAAKGADAATMREIARQAGYANGALSHYFPNKEALIEAAYVYVSEQTDERTRAATVGKRGLAALRAFLVELVPSDEITRLEAKIVLPFWSRTLTDGRLARTNDAQLQRWRDKLVALIKEGREDDEVRTIVANEVIAEQLLAMAMGLQILGLLPEHPTSRELQLSLIDTHLTGLKSPEPGSG</sequence>
<keyword evidence="2" id="KW-0805">Transcription regulation</keyword>
<dbReference type="PANTHER" id="PTHR30055:SF228">
    <property type="entry name" value="TRANSCRIPTIONAL REGULATOR-RELATED"/>
    <property type="match status" value="1"/>
</dbReference>
<dbReference type="Pfam" id="PF00440">
    <property type="entry name" value="TetR_N"/>
    <property type="match status" value="1"/>
</dbReference>
<evidence type="ECO:0000256" key="1">
    <source>
        <dbReference type="ARBA" id="ARBA00022491"/>
    </source>
</evidence>
<dbReference type="PRINTS" id="PR00455">
    <property type="entry name" value="HTHTETR"/>
</dbReference>
<dbReference type="AlphaFoldDB" id="A0A0N7F3P7"/>
<evidence type="ECO:0000256" key="4">
    <source>
        <dbReference type="ARBA" id="ARBA00023163"/>
    </source>
</evidence>
<dbReference type="SUPFAM" id="SSF48498">
    <property type="entry name" value="Tetracyclin repressor-like, C-terminal domain"/>
    <property type="match status" value="1"/>
</dbReference>
<dbReference type="Gene3D" id="1.10.357.10">
    <property type="entry name" value="Tetracycline Repressor, domain 2"/>
    <property type="match status" value="1"/>
</dbReference>
<dbReference type="GO" id="GO:0003700">
    <property type="term" value="F:DNA-binding transcription factor activity"/>
    <property type="evidence" value="ECO:0007669"/>
    <property type="project" value="TreeGrafter"/>
</dbReference>
<proteinExistence type="predicted"/>